<name>A0A835DPH8_TETSI</name>
<gene>
    <name evidence="2" type="ORF">HHK36_006900</name>
</gene>
<proteinExistence type="predicted"/>
<dbReference type="InterPro" id="IPR001810">
    <property type="entry name" value="F-box_dom"/>
</dbReference>
<keyword evidence="3" id="KW-1185">Reference proteome</keyword>
<dbReference type="AlphaFoldDB" id="A0A835DPH8"/>
<dbReference type="EMBL" id="JABCRI010000004">
    <property type="protein sequence ID" value="KAF8407764.1"/>
    <property type="molecule type" value="Genomic_DNA"/>
</dbReference>
<evidence type="ECO:0000313" key="2">
    <source>
        <dbReference type="EMBL" id="KAF8407764.1"/>
    </source>
</evidence>
<dbReference type="Pfam" id="PF08387">
    <property type="entry name" value="FBD"/>
    <property type="match status" value="1"/>
</dbReference>
<reference evidence="2 3" key="1">
    <citation type="submission" date="2020-04" db="EMBL/GenBank/DDBJ databases">
        <title>Plant Genome Project.</title>
        <authorList>
            <person name="Zhang R.-G."/>
        </authorList>
    </citation>
    <scope>NUCLEOTIDE SEQUENCE [LARGE SCALE GENOMIC DNA]</scope>
    <source>
        <strain evidence="2">YNK0</strain>
        <tissue evidence="2">Leaf</tissue>
    </source>
</reference>
<dbReference type="InterPro" id="IPR055411">
    <property type="entry name" value="LRR_FXL15/At3g58940/PEG3-like"/>
</dbReference>
<dbReference type="PROSITE" id="PS50181">
    <property type="entry name" value="FBOX"/>
    <property type="match status" value="1"/>
</dbReference>
<dbReference type="InterPro" id="IPR032675">
    <property type="entry name" value="LRR_dom_sf"/>
</dbReference>
<feature type="domain" description="F-box" evidence="1">
    <location>
        <begin position="9"/>
        <end position="57"/>
    </location>
</feature>
<evidence type="ECO:0000259" key="1">
    <source>
        <dbReference type="PROSITE" id="PS50181"/>
    </source>
</evidence>
<organism evidence="2 3">
    <name type="scientific">Tetracentron sinense</name>
    <name type="common">Spur-leaf</name>
    <dbReference type="NCBI Taxonomy" id="13715"/>
    <lineage>
        <taxon>Eukaryota</taxon>
        <taxon>Viridiplantae</taxon>
        <taxon>Streptophyta</taxon>
        <taxon>Embryophyta</taxon>
        <taxon>Tracheophyta</taxon>
        <taxon>Spermatophyta</taxon>
        <taxon>Magnoliopsida</taxon>
        <taxon>Trochodendrales</taxon>
        <taxon>Trochodendraceae</taxon>
        <taxon>Tetracentron</taxon>
    </lineage>
</organism>
<dbReference type="OrthoDB" id="629734at2759"/>
<protein>
    <recommendedName>
        <fullName evidence="1">F-box domain-containing protein</fullName>
    </recommendedName>
</protein>
<dbReference type="SUPFAM" id="SSF52047">
    <property type="entry name" value="RNI-like"/>
    <property type="match status" value="1"/>
</dbReference>
<dbReference type="PANTHER" id="PTHR31639">
    <property type="entry name" value="F-BOX PROTEIN-LIKE"/>
    <property type="match status" value="1"/>
</dbReference>
<dbReference type="OMA" id="ALNICAP"/>
<dbReference type="Pfam" id="PF24758">
    <property type="entry name" value="LRR_At5g56370"/>
    <property type="match status" value="1"/>
</dbReference>
<dbReference type="SMART" id="SM00256">
    <property type="entry name" value="FBOX"/>
    <property type="match status" value="1"/>
</dbReference>
<comment type="caution">
    <text evidence="2">The sequence shown here is derived from an EMBL/GenBank/DDBJ whole genome shotgun (WGS) entry which is preliminary data.</text>
</comment>
<dbReference type="Pfam" id="PF00646">
    <property type="entry name" value="F-box"/>
    <property type="match status" value="1"/>
</dbReference>
<sequence>MGTSLDPLMDIISNLPEHVMVMILVHLPIKDAVRTCVLSRKWRYIWPTIPELVFDESNNPCSNVDKFVNFIDRVLLVHKGPIHKFYLNTYLQNYSVISSWMLFLSRNGVKDLTLSSLGESDESQYEVPSSLFSCETLCYLNLSCFILKPPPMFNGFGNLKSLSLGNVTLTDEVLERMIFTCTVLERLVLYELIGCFCFKIRGPCLQFVYLMGEFNNICFDDAPRLSYAVMGSYYCAVDEHVGQGEISNLNKALGCLTGLEKLGMYDHFLQILARGSIPERLPATLDYLNSMTLEMNFKDLDETSVVLCLLRSSPNLQELCLRVSGLNFTTVSIEEFWEAQRRLDCSMNQLRVVNVFGISGARPELEVIKFLLANSPVLEILSITPWPKVKEKRMLQELVRFPRASTKAAIEYNSKFNDED</sequence>
<dbReference type="Proteomes" id="UP000655225">
    <property type="component" value="Unassembled WGS sequence"/>
</dbReference>
<dbReference type="Gene3D" id="1.20.1280.50">
    <property type="match status" value="1"/>
</dbReference>
<dbReference type="InterPro" id="IPR053781">
    <property type="entry name" value="F-box_AtFBL13-like"/>
</dbReference>
<dbReference type="Gene3D" id="3.80.10.10">
    <property type="entry name" value="Ribonuclease Inhibitor"/>
    <property type="match status" value="1"/>
</dbReference>
<dbReference type="InterPro" id="IPR036047">
    <property type="entry name" value="F-box-like_dom_sf"/>
</dbReference>
<dbReference type="PANTHER" id="PTHR31639:SF237">
    <property type="entry name" value="F-BOX DOMAIN-CONTAINING PROTEIN"/>
    <property type="match status" value="1"/>
</dbReference>
<dbReference type="InterPro" id="IPR006566">
    <property type="entry name" value="FBD"/>
</dbReference>
<accession>A0A835DPH8</accession>
<evidence type="ECO:0000313" key="3">
    <source>
        <dbReference type="Proteomes" id="UP000655225"/>
    </source>
</evidence>
<dbReference type="SMART" id="SM00579">
    <property type="entry name" value="FBD"/>
    <property type="match status" value="1"/>
</dbReference>
<dbReference type="SUPFAM" id="SSF81383">
    <property type="entry name" value="F-box domain"/>
    <property type="match status" value="1"/>
</dbReference>
<dbReference type="CDD" id="cd22160">
    <property type="entry name" value="F-box_AtFBL13-like"/>
    <property type="match status" value="1"/>
</dbReference>